<reference evidence="1" key="2">
    <citation type="submission" date="2021-04" db="EMBL/GenBank/DDBJ databases">
        <title>Isolation and genomic analysis of the ibuprofen-degrading bacterium Sphingomonas strain MPO218.</title>
        <authorList>
            <person name="Aulestia M."/>
            <person name="Flores A."/>
            <person name="Mangas E.L."/>
            <person name="Perez-Pulido A.J."/>
            <person name="Santero E."/>
            <person name="Camacho E.M."/>
        </authorList>
    </citation>
    <scope>NUCLEOTIDE SEQUENCE</scope>
    <source>
        <strain evidence="1">MPO218</strain>
    </source>
</reference>
<gene>
    <name evidence="1" type="ORF">HRJ34_17925</name>
</gene>
<evidence type="ECO:0000313" key="1">
    <source>
        <dbReference type="EMBL" id="QTH20219.1"/>
    </source>
</evidence>
<evidence type="ECO:0000313" key="2">
    <source>
        <dbReference type="Proteomes" id="UP000664914"/>
    </source>
</evidence>
<reference evidence="1" key="1">
    <citation type="submission" date="2020-07" db="EMBL/GenBank/DDBJ databases">
        <authorList>
            <person name="Camacho E."/>
        </authorList>
    </citation>
    <scope>NUCLEOTIDE SEQUENCE</scope>
    <source>
        <strain evidence="1">MPO218</strain>
    </source>
</reference>
<name>A0A975HDY3_9SPHN</name>
<accession>A0A975HDY3</accession>
<dbReference type="AlphaFoldDB" id="A0A975HDY3"/>
<dbReference type="EMBL" id="CP059319">
    <property type="protein sequence ID" value="QTH20219.1"/>
    <property type="molecule type" value="Genomic_DNA"/>
</dbReference>
<proteinExistence type="predicted"/>
<sequence>MRASAMSFTASKPMAPSCTACVTASVTTASGRASRWSLSRRRSSRASISWLTSEAAVVKATVKPFSANTFAASRRL</sequence>
<organism evidence="1 2">
    <name type="scientific">Rhizorhabdus wittichii</name>
    <dbReference type="NCBI Taxonomy" id="160791"/>
    <lineage>
        <taxon>Bacteria</taxon>
        <taxon>Pseudomonadati</taxon>
        <taxon>Pseudomonadota</taxon>
        <taxon>Alphaproteobacteria</taxon>
        <taxon>Sphingomonadales</taxon>
        <taxon>Sphingomonadaceae</taxon>
        <taxon>Rhizorhabdus</taxon>
    </lineage>
</organism>
<protein>
    <submittedName>
        <fullName evidence="1">Uncharacterized protein</fullName>
    </submittedName>
</protein>
<dbReference type="Proteomes" id="UP000664914">
    <property type="component" value="Chromosome"/>
</dbReference>